<dbReference type="OrthoDB" id="9887464at2"/>
<gene>
    <name evidence="1" type="ORF">FK178_11085</name>
</gene>
<accession>A0A5B8YKK5</accession>
<name>A0A5B8YKK5_9FLAO</name>
<dbReference type="Proteomes" id="UP000321954">
    <property type="component" value="Chromosome"/>
</dbReference>
<proteinExistence type="predicted"/>
<keyword evidence="2" id="KW-1185">Reference proteome</keyword>
<dbReference type="EMBL" id="CP042476">
    <property type="protein sequence ID" value="QED38224.1"/>
    <property type="molecule type" value="Genomic_DNA"/>
</dbReference>
<dbReference type="KEGG" id="anp:FK178_11085"/>
<evidence type="ECO:0000313" key="2">
    <source>
        <dbReference type="Proteomes" id="UP000321954"/>
    </source>
</evidence>
<protein>
    <submittedName>
        <fullName evidence="1">Uncharacterized protein</fullName>
    </submittedName>
</protein>
<sequence length="112" mass="13248">MRKTTGIKLLRSQIDKIHDRDLKRDAWILSTNSVILKVFPISSASKISQISKIEETPDFFNDISAQKRIEFRKLKAEQYLQNYIEEIDLLGTETTSNKMENFLKFFKFCKRK</sequence>
<dbReference type="RefSeq" id="WP_146834919.1">
    <property type="nucleotide sequence ID" value="NZ_CP042476.1"/>
</dbReference>
<dbReference type="AlphaFoldDB" id="A0A5B8YKK5"/>
<reference evidence="1 2" key="1">
    <citation type="submission" date="2019-08" db="EMBL/GenBank/DDBJ databases">
        <title>Antarcticibacterium arcticum sp. nov., a bacterium isolated from marine sediment of the Canadian Beaufort Sea.</title>
        <authorList>
            <person name="Lee Y.M."/>
            <person name="Baek K."/>
            <person name="Lee D.-H."/>
            <person name="Shin S.C."/>
            <person name="Jin Y.K."/>
            <person name="Park Y."/>
        </authorList>
    </citation>
    <scope>NUCLEOTIDE SEQUENCE [LARGE SCALE GENOMIC DNA]</scope>
    <source>
        <strain evidence="1 2">PAMC 28998</strain>
    </source>
</reference>
<evidence type="ECO:0000313" key="1">
    <source>
        <dbReference type="EMBL" id="QED38224.1"/>
    </source>
</evidence>
<organism evidence="1 2">
    <name type="scientific">Antarcticibacterium arcticum</name>
    <dbReference type="NCBI Taxonomy" id="2585771"/>
    <lineage>
        <taxon>Bacteria</taxon>
        <taxon>Pseudomonadati</taxon>
        <taxon>Bacteroidota</taxon>
        <taxon>Flavobacteriia</taxon>
        <taxon>Flavobacteriales</taxon>
        <taxon>Flavobacteriaceae</taxon>
        <taxon>Antarcticibacterium</taxon>
    </lineage>
</organism>